<sequence length="67" mass="7813">MLLKRETTNHDVIVFIANFSYHNNGLNSLDHELYSCQVNRWCYPLDAGKLRSSEQTLRKSKSQDDNP</sequence>
<dbReference type="Proteomes" id="UP000252488">
    <property type="component" value="Unassembled WGS sequence"/>
</dbReference>
<keyword evidence="4" id="KW-1185">Reference proteome</keyword>
<dbReference type="Proteomes" id="UP000252427">
    <property type="component" value="Unassembled WGS sequence"/>
</dbReference>
<evidence type="ECO:0000313" key="3">
    <source>
        <dbReference type="Proteomes" id="UP000252427"/>
    </source>
</evidence>
<protein>
    <submittedName>
        <fullName evidence="2">Uncharacterized protein</fullName>
    </submittedName>
</protein>
<gene>
    <name evidence="1" type="ORF">DLR69_14615</name>
    <name evidence="2" type="ORF">DLR70_17510</name>
</gene>
<dbReference type="EMBL" id="QKKR01000030">
    <property type="protein sequence ID" value="RBM52584.1"/>
    <property type="molecule type" value="Genomic_DNA"/>
</dbReference>
<evidence type="ECO:0000313" key="1">
    <source>
        <dbReference type="EMBL" id="RBM52584.1"/>
    </source>
</evidence>
<accession>A0AAX1QPE9</accession>
<comment type="caution">
    <text evidence="2">The sequence shown here is derived from an EMBL/GenBank/DDBJ whole genome shotgun (WGS) entry which is preliminary data.</text>
</comment>
<organism evidence="2 3">
    <name type="scientific">Vibrio paracholerae</name>
    <dbReference type="NCBI Taxonomy" id="650003"/>
    <lineage>
        <taxon>Bacteria</taxon>
        <taxon>Pseudomonadati</taxon>
        <taxon>Pseudomonadota</taxon>
        <taxon>Gammaproteobacteria</taxon>
        <taxon>Vibrionales</taxon>
        <taxon>Vibrionaceae</taxon>
        <taxon>Vibrio</taxon>
    </lineage>
</organism>
<evidence type="ECO:0000313" key="4">
    <source>
        <dbReference type="Proteomes" id="UP000252488"/>
    </source>
</evidence>
<dbReference type="EMBL" id="QKKS01000064">
    <property type="protein sequence ID" value="RBM74033.1"/>
    <property type="molecule type" value="Genomic_DNA"/>
</dbReference>
<reference evidence="3 4" key="1">
    <citation type="submission" date="2018-06" db="EMBL/GenBank/DDBJ databases">
        <title>Draft genome sequences of nine Vibrio sp. clinical isolates from across the United States representing the closest known relative of Vibrio cholerae.</title>
        <authorList>
            <person name="Islam M.T."/>
            <person name="Liang K."/>
            <person name="Im M.S."/>
            <person name="Winkjer J."/>
            <person name="Busby S."/>
            <person name="Batra D."/>
            <person name="Rowe L."/>
            <person name="Tarr C.L."/>
            <person name="Boucher Y."/>
        </authorList>
    </citation>
    <scope>NUCLEOTIDE SEQUENCE [LARGE SCALE GENOMIC DNA]</scope>
    <source>
        <strain evidence="1 4">2016V-1111</strain>
        <strain evidence="2 3">2016V-1114</strain>
    </source>
</reference>
<name>A0AAX1QPE9_9VIBR</name>
<evidence type="ECO:0000313" key="2">
    <source>
        <dbReference type="EMBL" id="RBM74033.1"/>
    </source>
</evidence>
<dbReference type="Gene3D" id="3.10.450.430">
    <property type="entry name" value="Protein of unknown function DUF2787"/>
    <property type="match status" value="1"/>
</dbReference>
<dbReference type="AlphaFoldDB" id="A0AAX1QPE9"/>
<proteinExistence type="predicted"/>